<reference evidence="6" key="2">
    <citation type="journal article" date="2015" name="ISME J.">
        <title>A new class of marine Euryarchaeota group II from the Mediterranean deep chlorophyll maximum.</title>
        <authorList>
            <person name="Martin-Cuadrado A.B."/>
            <person name="Garcia-Heredia I."/>
            <person name="Molto A.G."/>
            <person name="Lopez-Ubeda R."/>
            <person name="Kimes N."/>
            <person name="Lopez-Garcia P."/>
            <person name="Moreira D."/>
            <person name="Rodriguez-Valera F."/>
        </authorList>
    </citation>
    <scope>NUCLEOTIDE SEQUENCE</scope>
</reference>
<evidence type="ECO:0000313" key="6">
    <source>
        <dbReference type="EMBL" id="ANV79038.1"/>
    </source>
</evidence>
<feature type="transmembrane region" description="Helical" evidence="5">
    <location>
        <begin position="68"/>
        <end position="87"/>
    </location>
</feature>
<dbReference type="InterPro" id="IPR008217">
    <property type="entry name" value="Ccc1_fam"/>
</dbReference>
<keyword evidence="4 5" id="KW-0472">Membrane</keyword>
<accession>A0A1B1T9S5</accession>
<feature type="transmembrane region" description="Helical" evidence="5">
    <location>
        <begin position="264"/>
        <end position="285"/>
    </location>
</feature>
<dbReference type="GO" id="GO:0012505">
    <property type="term" value="C:endomembrane system"/>
    <property type="evidence" value="ECO:0007669"/>
    <property type="project" value="UniProtKB-SubCell"/>
</dbReference>
<keyword evidence="2 5" id="KW-0812">Transmembrane</keyword>
<sequence length="291" mass="33197">MNKVERRRLIRLQRMERTEMEVYRRLANREKKEENKNILQKISMQENNHYNLLKEKTGEDVDYSKFRVYFHVIASIFLGLTFSLKLMEKTEQNAAQEYRDLGYDDIAEEEDEHEKELLSLLEEDALNYLSSIILGLSDALVELTGALAGLTFAFQELRVVALAGLVTGISASFSMAASEFLATKEENSSRSPIKAALFTGSAYIITVFLLVIPYLLLTDNSEIIFGLEPHIQALIVTFIIGLLIIALFNFYVSVAQDKSFNRRFIEMVIILLIVTMISFLIGLILRESFGL</sequence>
<dbReference type="Pfam" id="PF01988">
    <property type="entry name" value="VIT1"/>
    <property type="match status" value="1"/>
</dbReference>
<dbReference type="Gene3D" id="1.20.5.420">
    <property type="entry name" value="Immunoglobulin FC, subunit C"/>
    <property type="match status" value="1"/>
</dbReference>
<evidence type="ECO:0000256" key="3">
    <source>
        <dbReference type="ARBA" id="ARBA00022989"/>
    </source>
</evidence>
<feature type="transmembrane region" description="Helical" evidence="5">
    <location>
        <begin position="229"/>
        <end position="252"/>
    </location>
</feature>
<keyword evidence="3 5" id="KW-1133">Transmembrane helix</keyword>
<dbReference type="GO" id="GO:0030026">
    <property type="term" value="P:intracellular manganese ion homeostasis"/>
    <property type="evidence" value="ECO:0007669"/>
    <property type="project" value="InterPro"/>
</dbReference>
<dbReference type="AlphaFoldDB" id="A0A1B1T9S5"/>
<dbReference type="CDD" id="cd02431">
    <property type="entry name" value="Ferritin_CCC1_C"/>
    <property type="match status" value="1"/>
</dbReference>
<feature type="transmembrane region" description="Helical" evidence="5">
    <location>
        <begin position="195"/>
        <end position="217"/>
    </location>
</feature>
<evidence type="ECO:0000256" key="1">
    <source>
        <dbReference type="ARBA" id="ARBA00004127"/>
    </source>
</evidence>
<evidence type="ECO:0000256" key="5">
    <source>
        <dbReference type="SAM" id="Phobius"/>
    </source>
</evidence>
<feature type="transmembrane region" description="Helical" evidence="5">
    <location>
        <begin position="160"/>
        <end position="183"/>
    </location>
</feature>
<evidence type="ECO:0000256" key="2">
    <source>
        <dbReference type="ARBA" id="ARBA00022692"/>
    </source>
</evidence>
<dbReference type="GO" id="GO:0005384">
    <property type="term" value="F:manganese ion transmembrane transporter activity"/>
    <property type="evidence" value="ECO:0007669"/>
    <property type="project" value="InterPro"/>
</dbReference>
<dbReference type="EMBL" id="KP211812">
    <property type="protein sequence ID" value="ANV79038.1"/>
    <property type="molecule type" value="Genomic_DNA"/>
</dbReference>
<comment type="subcellular location">
    <subcellularLocation>
        <location evidence="1">Endomembrane system</location>
        <topology evidence="1">Multi-pass membrane protein</topology>
    </subcellularLocation>
</comment>
<proteinExistence type="predicted"/>
<reference evidence="6" key="1">
    <citation type="submission" date="2014-11" db="EMBL/GenBank/DDBJ databases">
        <authorList>
            <person name="Zhu J."/>
            <person name="Qi W."/>
            <person name="Song R."/>
        </authorList>
    </citation>
    <scope>NUCLEOTIDE SEQUENCE</scope>
</reference>
<organism evidence="6">
    <name type="scientific">uncultured Poseidoniia archaeon</name>
    <dbReference type="NCBI Taxonomy" id="1697135"/>
    <lineage>
        <taxon>Archaea</taxon>
        <taxon>Methanobacteriati</taxon>
        <taxon>Thermoplasmatota</taxon>
        <taxon>Candidatus Poseidoniia</taxon>
        <taxon>environmental samples</taxon>
    </lineage>
</organism>
<evidence type="ECO:0000256" key="4">
    <source>
        <dbReference type="ARBA" id="ARBA00023136"/>
    </source>
</evidence>
<dbReference type="InterPro" id="IPR009078">
    <property type="entry name" value="Ferritin-like_SF"/>
</dbReference>
<dbReference type="SUPFAM" id="SSF47240">
    <property type="entry name" value="Ferritin-like"/>
    <property type="match status" value="1"/>
</dbReference>
<name>A0A1B1T9S5_9ARCH</name>
<protein>
    <submittedName>
        <fullName evidence="6">Membrane protein</fullName>
    </submittedName>
</protein>